<dbReference type="Proteomes" id="UP000007102">
    <property type="component" value="Chromosome"/>
</dbReference>
<dbReference type="PANTHER" id="PTHR13090:SF1">
    <property type="entry name" value="ARGININE-HYDROXYLASE NDUFAF5, MITOCHONDRIAL"/>
    <property type="match status" value="1"/>
</dbReference>
<evidence type="ECO:0000313" key="4">
    <source>
        <dbReference type="EMBL" id="ADY73755.1"/>
    </source>
</evidence>
<feature type="domain" description="Methyltransferase type 11" evidence="3">
    <location>
        <begin position="44"/>
        <end position="128"/>
    </location>
</feature>
<organism evidence="4 5">
    <name type="scientific">Desulfurobacterium thermolithotrophum (strain DSM 11699 / BSA)</name>
    <dbReference type="NCBI Taxonomy" id="868864"/>
    <lineage>
        <taxon>Bacteria</taxon>
        <taxon>Pseudomonadati</taxon>
        <taxon>Aquificota</taxon>
        <taxon>Aquificia</taxon>
        <taxon>Desulfurobacteriales</taxon>
        <taxon>Desulfurobacteriaceae</taxon>
        <taxon>Desulfurobacterium</taxon>
    </lineage>
</organism>
<dbReference type="InterPro" id="IPR029063">
    <property type="entry name" value="SAM-dependent_MTases_sf"/>
</dbReference>
<reference evidence="5" key="2">
    <citation type="submission" date="2011-02" db="EMBL/GenBank/DDBJ databases">
        <title>The complete genome of Desulfurobacterium thermolithotrophum DSM 11699.</title>
        <authorList>
            <consortium name="US DOE Joint Genome Institute (JGI-PGF)"/>
            <person name="Lucas S."/>
            <person name="Copeland A."/>
            <person name="Lapidus A."/>
            <person name="Bruce D."/>
            <person name="Goodwin L."/>
            <person name="Pitluck S."/>
            <person name="Kyrpides N."/>
            <person name="Mavromatis K."/>
            <person name="Pagani I."/>
            <person name="Ivanova N."/>
            <person name="Mikhailova N."/>
            <person name="Daligault H."/>
            <person name="Detter J.C."/>
            <person name="Tapia R."/>
            <person name="Han C."/>
            <person name="Land M."/>
            <person name="Hauser L."/>
            <person name="Markowitz V."/>
            <person name="Cheng J.-F."/>
            <person name="Hugenholtz P."/>
            <person name="Woyke T."/>
            <person name="Wu D."/>
            <person name="Spring S."/>
            <person name="Brambilla E."/>
            <person name="Klenk H.-P."/>
            <person name="Eisen J.A."/>
        </authorList>
    </citation>
    <scope>NUCLEOTIDE SEQUENCE [LARGE SCALE GENOMIC DNA]</scope>
    <source>
        <strain evidence="5">DSM 11699 / BSA</strain>
    </source>
</reference>
<dbReference type="AlphaFoldDB" id="F0S076"/>
<evidence type="ECO:0000259" key="3">
    <source>
        <dbReference type="Pfam" id="PF08241"/>
    </source>
</evidence>
<name>F0S076_DESTD</name>
<keyword evidence="1 4" id="KW-0489">Methyltransferase</keyword>
<proteinExistence type="predicted"/>
<dbReference type="RefSeq" id="WP_013638707.1">
    <property type="nucleotide sequence ID" value="NC_015185.1"/>
</dbReference>
<dbReference type="FunCoup" id="F0S076">
    <property type="interactions" value="191"/>
</dbReference>
<dbReference type="GO" id="GO:0032259">
    <property type="term" value="P:methylation"/>
    <property type="evidence" value="ECO:0007669"/>
    <property type="project" value="UniProtKB-KW"/>
</dbReference>
<dbReference type="Gene3D" id="3.40.50.150">
    <property type="entry name" value="Vaccinia Virus protein VP39"/>
    <property type="match status" value="1"/>
</dbReference>
<dbReference type="InterPro" id="IPR013216">
    <property type="entry name" value="Methyltransf_11"/>
</dbReference>
<keyword evidence="2 4" id="KW-0808">Transferase</keyword>
<dbReference type="SUPFAM" id="SSF53335">
    <property type="entry name" value="S-adenosyl-L-methionine-dependent methyltransferases"/>
    <property type="match status" value="1"/>
</dbReference>
<dbReference type="KEGG" id="dte:Dester_1118"/>
<sequence length="244" mass="28103">MKEKVKENFSKAVKEYNKYALIQQQAGKRLLKKLSLLDKNLLILDLGAGTGSLLKEFKNVVALDISFSMCKSCKEKGLLPIVGDGDFLPFKEKVFDVVFSNFALQWMNLGKVTHEIKQVLKNNGFAFISIPVEGSLSQLFSAWNRAHLEVFGEEDFLFRFPTEKEVIETFNKAGFKILEFERRSFSVWFNSPKEALRCVNKIGAKNPFRTSKVSKKLVSKFYKLYEIEGKFLLNYNVFFSIFKI</sequence>
<protein>
    <submittedName>
        <fullName evidence="4">Methyltransferase type 11</fullName>
    </submittedName>
</protein>
<dbReference type="eggNOG" id="COG2226">
    <property type="taxonomic scope" value="Bacteria"/>
</dbReference>
<dbReference type="InParanoid" id="F0S076"/>
<accession>F0S076</accession>
<dbReference type="PANTHER" id="PTHR13090">
    <property type="entry name" value="ARGININE-HYDROXYLASE NDUFAF5, MITOCHONDRIAL"/>
    <property type="match status" value="1"/>
</dbReference>
<evidence type="ECO:0000313" key="5">
    <source>
        <dbReference type="Proteomes" id="UP000007102"/>
    </source>
</evidence>
<gene>
    <name evidence="4" type="ordered locus">Dester_1118</name>
</gene>
<dbReference type="Pfam" id="PF08241">
    <property type="entry name" value="Methyltransf_11"/>
    <property type="match status" value="1"/>
</dbReference>
<reference evidence="4 5" key="1">
    <citation type="journal article" date="2011" name="Stand. Genomic Sci.">
        <title>Complete genome sequence of the thermophilic sulfur-reducer Desulfurobacterium thermolithotrophum type strain (BSA(T)) from a deep-sea hydrothermal vent.</title>
        <authorList>
            <person name="Goker M."/>
            <person name="Daligault H."/>
            <person name="Mwirichia R."/>
            <person name="Lapidus A."/>
            <person name="Lucas S."/>
            <person name="Deshpande S."/>
            <person name="Pagani I."/>
            <person name="Tapia R."/>
            <person name="Cheng J.F."/>
            <person name="Goodwin L."/>
            <person name="Pitluck S."/>
            <person name="Liolios K."/>
            <person name="Ivanova N."/>
            <person name="Mavromatis K."/>
            <person name="Mikhailova N."/>
            <person name="Pati A."/>
            <person name="Chen A."/>
            <person name="Palaniappan K."/>
            <person name="Han C."/>
            <person name="Land M."/>
            <person name="Hauser L."/>
            <person name="Pan C."/>
            <person name="Brambilla E.M."/>
            <person name="Rohde M."/>
            <person name="Spring S."/>
            <person name="Sikorski J."/>
            <person name="Wirth R."/>
            <person name="Detter J.C."/>
            <person name="Woyke T."/>
            <person name="Bristow J."/>
            <person name="Eisen J.A."/>
            <person name="Markowitz V."/>
            <person name="Hugenholtz P."/>
            <person name="Kyrpides N.C."/>
            <person name="Klenk H.P."/>
        </authorList>
    </citation>
    <scope>NUCLEOTIDE SEQUENCE [LARGE SCALE GENOMIC DNA]</scope>
    <source>
        <strain evidence="5">DSM 11699 / BSA</strain>
    </source>
</reference>
<evidence type="ECO:0000256" key="1">
    <source>
        <dbReference type="ARBA" id="ARBA00022603"/>
    </source>
</evidence>
<dbReference type="EMBL" id="CP002543">
    <property type="protein sequence ID" value="ADY73755.1"/>
    <property type="molecule type" value="Genomic_DNA"/>
</dbReference>
<keyword evidence="5" id="KW-1185">Reference proteome</keyword>
<dbReference type="OrthoDB" id="9772751at2"/>
<dbReference type="STRING" id="868864.Dester_1118"/>
<dbReference type="HOGENOM" id="CLU_046586_2_3_0"/>
<dbReference type="CDD" id="cd02440">
    <property type="entry name" value="AdoMet_MTases"/>
    <property type="match status" value="1"/>
</dbReference>
<dbReference type="GO" id="GO:0008757">
    <property type="term" value="F:S-adenosylmethionine-dependent methyltransferase activity"/>
    <property type="evidence" value="ECO:0007669"/>
    <property type="project" value="InterPro"/>
</dbReference>
<evidence type="ECO:0000256" key="2">
    <source>
        <dbReference type="ARBA" id="ARBA00022679"/>
    </source>
</evidence>
<dbReference type="InterPro" id="IPR050602">
    <property type="entry name" value="Malonyl-ACP_OMT"/>
</dbReference>